<keyword evidence="4" id="KW-1185">Reference proteome</keyword>
<dbReference type="Proteomes" id="UP001159641">
    <property type="component" value="Unassembled WGS sequence"/>
</dbReference>
<reference evidence="3 4" key="1">
    <citation type="submission" date="2022-11" db="EMBL/GenBank/DDBJ databases">
        <title>Whole genome sequence of Eschrichtius robustus ER-17-0199.</title>
        <authorList>
            <person name="Bruniche-Olsen A."/>
            <person name="Black A.N."/>
            <person name="Fields C.J."/>
            <person name="Walden K."/>
            <person name="Dewoody J.A."/>
        </authorList>
    </citation>
    <scope>NUCLEOTIDE SEQUENCE [LARGE SCALE GENOMIC DNA]</scope>
    <source>
        <strain evidence="3">ER-17-0199</strain>
        <tissue evidence="3">Blubber</tissue>
    </source>
</reference>
<dbReference type="PRINTS" id="PR02051">
    <property type="entry name" value="PROTEINF175"/>
</dbReference>
<comment type="caution">
    <text evidence="3">The sequence shown here is derived from an EMBL/GenBank/DDBJ whole genome shotgun (WGS) entry which is preliminary data.</text>
</comment>
<dbReference type="PANTHER" id="PTHR31728:SF1">
    <property type="entry name" value="BRISC COMPLEX SUBUNIT ABRAXAS 2"/>
    <property type="match status" value="1"/>
</dbReference>
<dbReference type="InterPro" id="IPR023240">
    <property type="entry name" value="BRISC_Abraxas2"/>
</dbReference>
<dbReference type="GO" id="GO:0070536">
    <property type="term" value="P:protein K63-linked deubiquitination"/>
    <property type="evidence" value="ECO:0007669"/>
    <property type="project" value="TreeGrafter"/>
</dbReference>
<dbReference type="PRINTS" id="PR02053">
    <property type="entry name" value="BRISCABRO1"/>
</dbReference>
<dbReference type="GO" id="GO:0008608">
    <property type="term" value="P:attachment of spindle microtubules to kinetochore"/>
    <property type="evidence" value="ECO:0007669"/>
    <property type="project" value="TreeGrafter"/>
</dbReference>
<evidence type="ECO:0000256" key="1">
    <source>
        <dbReference type="ARBA" id="ARBA00022490"/>
    </source>
</evidence>
<keyword evidence="2" id="KW-0833">Ubl conjugation pathway</keyword>
<proteinExistence type="predicted"/>
<dbReference type="Pfam" id="PF21125">
    <property type="entry name" value="MPN_2A_DUB_like"/>
    <property type="match status" value="1"/>
</dbReference>
<evidence type="ECO:0000313" key="4">
    <source>
        <dbReference type="Proteomes" id="UP001159641"/>
    </source>
</evidence>
<accession>A0AB34HPA9</accession>
<dbReference type="EMBL" id="JAIQCJ010000892">
    <property type="protein sequence ID" value="KAJ8794048.1"/>
    <property type="molecule type" value="Genomic_DNA"/>
</dbReference>
<gene>
    <name evidence="3" type="ORF">J1605_003458</name>
</gene>
<name>A0AB34HPA9_ESCRO</name>
<evidence type="ECO:0000313" key="3">
    <source>
        <dbReference type="EMBL" id="KAJ8794048.1"/>
    </source>
</evidence>
<evidence type="ECO:0008006" key="5">
    <source>
        <dbReference type="Google" id="ProtNLM"/>
    </source>
</evidence>
<dbReference type="GO" id="GO:0005634">
    <property type="term" value="C:nucleus"/>
    <property type="evidence" value="ECO:0007669"/>
    <property type="project" value="TreeGrafter"/>
</dbReference>
<dbReference type="AlphaFoldDB" id="A0AB34HPA9"/>
<keyword evidence="1" id="KW-0963">Cytoplasm</keyword>
<organism evidence="3 4">
    <name type="scientific">Eschrichtius robustus</name>
    <name type="common">California gray whale</name>
    <name type="synonym">Eschrichtius gibbosus</name>
    <dbReference type="NCBI Taxonomy" id="9764"/>
    <lineage>
        <taxon>Eukaryota</taxon>
        <taxon>Metazoa</taxon>
        <taxon>Chordata</taxon>
        <taxon>Craniata</taxon>
        <taxon>Vertebrata</taxon>
        <taxon>Euteleostomi</taxon>
        <taxon>Mammalia</taxon>
        <taxon>Eutheria</taxon>
        <taxon>Laurasiatheria</taxon>
        <taxon>Artiodactyla</taxon>
        <taxon>Whippomorpha</taxon>
        <taxon>Cetacea</taxon>
        <taxon>Mysticeti</taxon>
        <taxon>Eschrichtiidae</taxon>
        <taxon>Eschrichtius</taxon>
    </lineage>
</organism>
<dbReference type="GO" id="GO:0090307">
    <property type="term" value="P:mitotic spindle assembly"/>
    <property type="evidence" value="ECO:0007669"/>
    <property type="project" value="TreeGrafter"/>
</dbReference>
<sequence length="76" mass="8421">MMGELEISIMAASISGYTFSAVCFHSANSNADHEGFLLGEVRQEETFSISDSQISSTELLQVIEIHNHQPCSKLFR</sequence>
<dbReference type="GO" id="GO:0008017">
    <property type="term" value="F:microtubule binding"/>
    <property type="evidence" value="ECO:0007669"/>
    <property type="project" value="TreeGrafter"/>
</dbReference>
<dbReference type="InterPro" id="IPR023238">
    <property type="entry name" value="FAM175"/>
</dbReference>
<evidence type="ECO:0000256" key="2">
    <source>
        <dbReference type="ARBA" id="ARBA00022786"/>
    </source>
</evidence>
<dbReference type="PANTHER" id="PTHR31728">
    <property type="entry name" value="ABRAXAS FAMILY MEMBER"/>
    <property type="match status" value="1"/>
</dbReference>
<protein>
    <recommendedName>
        <fullName evidence="5">BRISC complex subunit Abro1</fullName>
    </recommendedName>
</protein>
<dbReference type="GO" id="GO:0031593">
    <property type="term" value="F:polyubiquitin modification-dependent protein binding"/>
    <property type="evidence" value="ECO:0007669"/>
    <property type="project" value="TreeGrafter"/>
</dbReference>